<gene>
    <name evidence="1" type="ORF">SVUK_LOCUS19286</name>
</gene>
<name>A0A3P7LYT5_STRVU</name>
<keyword evidence="2" id="KW-1185">Reference proteome</keyword>
<organism evidence="1 2">
    <name type="scientific">Strongylus vulgaris</name>
    <name type="common">Blood worm</name>
    <dbReference type="NCBI Taxonomy" id="40348"/>
    <lineage>
        <taxon>Eukaryota</taxon>
        <taxon>Metazoa</taxon>
        <taxon>Ecdysozoa</taxon>
        <taxon>Nematoda</taxon>
        <taxon>Chromadorea</taxon>
        <taxon>Rhabditida</taxon>
        <taxon>Rhabditina</taxon>
        <taxon>Rhabditomorpha</taxon>
        <taxon>Strongyloidea</taxon>
        <taxon>Strongylidae</taxon>
        <taxon>Strongylus</taxon>
    </lineage>
</organism>
<dbReference type="InterPro" id="IPR035940">
    <property type="entry name" value="CAP_sf"/>
</dbReference>
<reference evidence="1 2" key="1">
    <citation type="submission" date="2018-11" db="EMBL/GenBank/DDBJ databases">
        <authorList>
            <consortium name="Pathogen Informatics"/>
        </authorList>
    </citation>
    <scope>NUCLEOTIDE SEQUENCE [LARGE SCALE GENOMIC DNA]</scope>
</reference>
<proteinExistence type="predicted"/>
<evidence type="ECO:0000313" key="1">
    <source>
        <dbReference type="EMBL" id="VDM84288.1"/>
    </source>
</evidence>
<dbReference type="EMBL" id="UYYB01129061">
    <property type="protein sequence ID" value="VDM84288.1"/>
    <property type="molecule type" value="Genomic_DNA"/>
</dbReference>
<evidence type="ECO:0000313" key="2">
    <source>
        <dbReference type="Proteomes" id="UP000270094"/>
    </source>
</evidence>
<feature type="non-terminal residue" evidence="1">
    <location>
        <position position="1"/>
    </location>
</feature>
<dbReference type="Proteomes" id="UP000270094">
    <property type="component" value="Unassembled WGS sequence"/>
</dbReference>
<protein>
    <submittedName>
        <fullName evidence="1">Uncharacterized protein</fullName>
    </submittedName>
</protein>
<sequence>VDVTTWPTYQIAFAGNNGVGCAVKECSDKVLVACDYNYGPAEDIPPYLKPDEYEQCKASKELQQYYRCGIEDVEINSA</sequence>
<accession>A0A3P7LYT5</accession>
<dbReference type="SUPFAM" id="SSF55797">
    <property type="entry name" value="PR-1-like"/>
    <property type="match status" value="1"/>
</dbReference>
<dbReference type="Gene3D" id="3.40.33.10">
    <property type="entry name" value="CAP"/>
    <property type="match status" value="1"/>
</dbReference>
<dbReference type="AlphaFoldDB" id="A0A3P7LYT5"/>